<dbReference type="Gene3D" id="3.20.20.80">
    <property type="entry name" value="Glycosidases"/>
    <property type="match status" value="1"/>
</dbReference>
<evidence type="ECO:0000256" key="2">
    <source>
        <dbReference type="ARBA" id="ARBA00022801"/>
    </source>
</evidence>
<dbReference type="AlphaFoldDB" id="A0A836C9F8"/>
<dbReference type="Gene3D" id="2.60.120.260">
    <property type="entry name" value="Galactose-binding domain-like"/>
    <property type="match status" value="1"/>
</dbReference>
<evidence type="ECO:0000256" key="5">
    <source>
        <dbReference type="SAM" id="SignalP"/>
    </source>
</evidence>
<dbReference type="Pfam" id="PF01822">
    <property type="entry name" value="WSC"/>
    <property type="match status" value="1"/>
</dbReference>
<name>A0A836C9F8_9STRA</name>
<dbReference type="InterPro" id="IPR044846">
    <property type="entry name" value="GH10"/>
</dbReference>
<comment type="similarity">
    <text evidence="1">Belongs to the glycosyl hydrolase 10 (cellulase F) family.</text>
</comment>
<proteinExistence type="inferred from homology"/>
<evidence type="ECO:0000313" key="8">
    <source>
        <dbReference type="Proteomes" id="UP000664859"/>
    </source>
</evidence>
<feature type="domain" description="WSC" evidence="6">
    <location>
        <begin position="717"/>
        <end position="809"/>
    </location>
</feature>
<keyword evidence="5" id="KW-0732">Signal</keyword>
<dbReference type="OrthoDB" id="3055998at2759"/>
<evidence type="ECO:0000256" key="4">
    <source>
        <dbReference type="ARBA" id="ARBA00023326"/>
    </source>
</evidence>
<dbReference type="PANTHER" id="PTHR31490:SF1">
    <property type="entry name" value="ENDO-1,4-BETA-XYLANASE 1"/>
    <property type="match status" value="1"/>
</dbReference>
<evidence type="ECO:0000256" key="3">
    <source>
        <dbReference type="ARBA" id="ARBA00023277"/>
    </source>
</evidence>
<dbReference type="EMBL" id="JAFCMP010000529">
    <property type="protein sequence ID" value="KAG5177102.1"/>
    <property type="molecule type" value="Genomic_DNA"/>
</dbReference>
<dbReference type="SUPFAM" id="SSF49785">
    <property type="entry name" value="Galactose-binding domain-like"/>
    <property type="match status" value="1"/>
</dbReference>
<sequence>MAMAPRGTRATSMLIWLLMVVLTCQLAGTADAQAGPLANGDFEDSNLNSWNFGCGGSGRRVRAGDIPGGPTSTRSGEWMYYFKSGDCAGGMLTQRLGQLQADLPYHATVYVWLPPSPCTQWNSPEKCPRLEYQIDGNDKMEVVGNTVSTVENQWNLVSGSVISTDGKGVTLHLVNLPDSFDIFIDNFTVRDCGMDEFRAETAARINKIRKRQVTLNLGAPFRRADGSLPQASSLKTDIVMNQQGFPFGAAMFEGCARSPDCMAFFKKHFNYAVAEYGMKWLEMERWRGDNSGVGDAIVNAIESLGVGMRAHSVYWDLEREVPAWVRALPTDGSWTSLQWALWQRMQDYVARYRDKALCSGCVQDYVVRYRDKTTLWALWQRMRDYVARYKDKADMYDVNNEMLHGNYFRERLPCNGQGPCICDYGPACPAAMNVDRWVDVRTWMYKAMAYLEPTKPLFINDWCMVMNCSPYEALSSLVKQGRAYTEAAGMGVQAHMNDGRKVCGWDVLAKFDHATAALNFKNPDGLLPQDELLKLRRKMWVTELDVKEELLKLRRKMWVTELDIKDKDMKWRAQAYEAMYRAAYASAGVDGIMTWGWTSLSEWGPDLWIVDTSLSLDTPPAQAILAPSGLLHGEWNSTRLATALSAGPALPNARYSVLAQESHVTFDAFAGAYTLRVGACRTDFEVPRGTTPMAIDARLWSCDGGARPPLRIPGNVGGAALGCYDGAQGSVLDIPEPPITSANMTPAWCLARCKAMARSHAALTFGDTCTCGSAPRAPVTDAQRCSAPCVSAPLFMCGSSSAATVWSVAGETVAPVPLPVLEPRIA</sequence>
<dbReference type="InterPro" id="IPR008979">
    <property type="entry name" value="Galactose-bd-like_sf"/>
</dbReference>
<evidence type="ECO:0000259" key="6">
    <source>
        <dbReference type="PROSITE" id="PS51212"/>
    </source>
</evidence>
<dbReference type="GO" id="GO:0031176">
    <property type="term" value="F:endo-1,4-beta-xylanase activity"/>
    <property type="evidence" value="ECO:0007669"/>
    <property type="project" value="UniProtKB-ARBA"/>
</dbReference>
<dbReference type="InterPro" id="IPR001000">
    <property type="entry name" value="GH10_dom"/>
</dbReference>
<dbReference type="SUPFAM" id="SSF51445">
    <property type="entry name" value="(Trans)glycosidases"/>
    <property type="match status" value="1"/>
</dbReference>
<organism evidence="7 8">
    <name type="scientific">Tribonema minus</name>
    <dbReference type="NCBI Taxonomy" id="303371"/>
    <lineage>
        <taxon>Eukaryota</taxon>
        <taxon>Sar</taxon>
        <taxon>Stramenopiles</taxon>
        <taxon>Ochrophyta</taxon>
        <taxon>PX clade</taxon>
        <taxon>Xanthophyceae</taxon>
        <taxon>Tribonematales</taxon>
        <taxon>Tribonemataceae</taxon>
        <taxon>Tribonema</taxon>
    </lineage>
</organism>
<gene>
    <name evidence="7" type="ORF">JKP88DRAFT_333503</name>
</gene>
<comment type="caution">
    <text evidence="7">The sequence shown here is derived from an EMBL/GenBank/DDBJ whole genome shotgun (WGS) entry which is preliminary data.</text>
</comment>
<keyword evidence="2 7" id="KW-0378">Hydrolase</keyword>
<dbReference type="InterPro" id="IPR017853">
    <property type="entry name" value="GH"/>
</dbReference>
<dbReference type="GO" id="GO:0000272">
    <property type="term" value="P:polysaccharide catabolic process"/>
    <property type="evidence" value="ECO:0007669"/>
    <property type="project" value="UniProtKB-KW"/>
</dbReference>
<protein>
    <submittedName>
        <fullName evidence="7">Glycoside hydrolase superfamily</fullName>
    </submittedName>
</protein>
<dbReference type="PROSITE" id="PS51212">
    <property type="entry name" value="WSC"/>
    <property type="match status" value="1"/>
</dbReference>
<keyword evidence="8" id="KW-1185">Reference proteome</keyword>
<keyword evidence="4" id="KW-0624">Polysaccharide degradation</keyword>
<feature type="signal peptide" evidence="5">
    <location>
        <begin position="1"/>
        <end position="32"/>
    </location>
</feature>
<dbReference type="InterPro" id="IPR002889">
    <property type="entry name" value="WSC_carb-bd"/>
</dbReference>
<feature type="chain" id="PRO_5032269396" evidence="5">
    <location>
        <begin position="33"/>
        <end position="826"/>
    </location>
</feature>
<reference evidence="7" key="1">
    <citation type="submission" date="2021-02" db="EMBL/GenBank/DDBJ databases">
        <title>First Annotated Genome of the Yellow-green Alga Tribonema minus.</title>
        <authorList>
            <person name="Mahan K.M."/>
        </authorList>
    </citation>
    <scope>NUCLEOTIDE SEQUENCE</scope>
    <source>
        <strain evidence="7">UTEX B ZZ1240</strain>
    </source>
</reference>
<dbReference type="Pfam" id="PF00331">
    <property type="entry name" value="Glyco_hydro_10"/>
    <property type="match status" value="2"/>
</dbReference>
<accession>A0A836C9F8</accession>
<keyword evidence="3" id="KW-0119">Carbohydrate metabolism</keyword>
<dbReference type="PANTHER" id="PTHR31490">
    <property type="entry name" value="GLYCOSYL HYDROLASE"/>
    <property type="match status" value="1"/>
</dbReference>
<evidence type="ECO:0000256" key="1">
    <source>
        <dbReference type="ARBA" id="ARBA00007495"/>
    </source>
</evidence>
<evidence type="ECO:0000313" key="7">
    <source>
        <dbReference type="EMBL" id="KAG5177102.1"/>
    </source>
</evidence>
<dbReference type="Proteomes" id="UP000664859">
    <property type="component" value="Unassembled WGS sequence"/>
</dbReference>